<keyword evidence="4" id="KW-0677">Repeat</keyword>
<dbReference type="RefSeq" id="WP_244641688.1">
    <property type="nucleotide sequence ID" value="NZ_BMGG01000001.1"/>
</dbReference>
<gene>
    <name evidence="8" type="ORF">GCM10010994_04110</name>
</gene>
<evidence type="ECO:0000256" key="3">
    <source>
        <dbReference type="ARBA" id="ARBA00022597"/>
    </source>
</evidence>
<dbReference type="InterPro" id="IPR003593">
    <property type="entry name" value="AAA+_ATPase"/>
</dbReference>
<dbReference type="GO" id="GO:0016887">
    <property type="term" value="F:ATP hydrolysis activity"/>
    <property type="evidence" value="ECO:0007669"/>
    <property type="project" value="InterPro"/>
</dbReference>
<dbReference type="Proteomes" id="UP000637002">
    <property type="component" value="Unassembled WGS sequence"/>
</dbReference>
<keyword evidence="3" id="KW-0762">Sugar transport</keyword>
<dbReference type="CDD" id="cd03215">
    <property type="entry name" value="ABC_Carb_Monos_II"/>
    <property type="match status" value="1"/>
</dbReference>
<dbReference type="InterPro" id="IPR027417">
    <property type="entry name" value="P-loop_NTPase"/>
</dbReference>
<dbReference type="PROSITE" id="PS50893">
    <property type="entry name" value="ABC_TRANSPORTER_2"/>
    <property type="match status" value="2"/>
</dbReference>
<protein>
    <submittedName>
        <fullName evidence="8">ABC transporter ATP-binding protein</fullName>
    </submittedName>
</protein>
<feature type="domain" description="ABC transporter" evidence="7">
    <location>
        <begin position="280"/>
        <end position="522"/>
    </location>
</feature>
<dbReference type="Pfam" id="PF00005">
    <property type="entry name" value="ABC_tran"/>
    <property type="match status" value="2"/>
</dbReference>
<evidence type="ECO:0000256" key="2">
    <source>
        <dbReference type="ARBA" id="ARBA00022448"/>
    </source>
</evidence>
<keyword evidence="9" id="KW-1185">Reference proteome</keyword>
<evidence type="ECO:0000256" key="1">
    <source>
        <dbReference type="ARBA" id="ARBA00005417"/>
    </source>
</evidence>
<accession>A0A916TXG0</accession>
<dbReference type="SUPFAM" id="SSF52540">
    <property type="entry name" value="P-loop containing nucleoside triphosphate hydrolases"/>
    <property type="match status" value="2"/>
</dbReference>
<comment type="similarity">
    <text evidence="1">Belongs to the ABC transporter superfamily.</text>
</comment>
<evidence type="ECO:0000256" key="5">
    <source>
        <dbReference type="ARBA" id="ARBA00022741"/>
    </source>
</evidence>
<dbReference type="InterPro" id="IPR017871">
    <property type="entry name" value="ABC_transporter-like_CS"/>
</dbReference>
<evidence type="ECO:0000256" key="6">
    <source>
        <dbReference type="ARBA" id="ARBA00022840"/>
    </source>
</evidence>
<evidence type="ECO:0000313" key="8">
    <source>
        <dbReference type="EMBL" id="GGC48143.1"/>
    </source>
</evidence>
<dbReference type="PANTHER" id="PTHR43790">
    <property type="entry name" value="CARBOHYDRATE TRANSPORT ATP-BINDING PROTEIN MG119-RELATED"/>
    <property type="match status" value="1"/>
</dbReference>
<evidence type="ECO:0000259" key="7">
    <source>
        <dbReference type="PROSITE" id="PS50893"/>
    </source>
</evidence>
<name>A0A916TXG0_9HYPH</name>
<comment type="caution">
    <text evidence="8">The sequence shown here is derived from an EMBL/GenBank/DDBJ whole genome shotgun (WGS) entry which is preliminary data.</text>
</comment>
<reference evidence="8" key="2">
    <citation type="submission" date="2020-09" db="EMBL/GenBank/DDBJ databases">
        <authorList>
            <person name="Sun Q."/>
            <person name="Zhou Y."/>
        </authorList>
    </citation>
    <scope>NUCLEOTIDE SEQUENCE</scope>
    <source>
        <strain evidence="8">CGMCC 1.12919</strain>
    </source>
</reference>
<feature type="domain" description="ABC transporter" evidence="7">
    <location>
        <begin position="24"/>
        <end position="259"/>
    </location>
</feature>
<keyword evidence="6 8" id="KW-0067">ATP-binding</keyword>
<dbReference type="GO" id="GO:0005524">
    <property type="term" value="F:ATP binding"/>
    <property type="evidence" value="ECO:0007669"/>
    <property type="project" value="UniProtKB-KW"/>
</dbReference>
<dbReference type="Gene3D" id="3.40.50.300">
    <property type="entry name" value="P-loop containing nucleotide triphosphate hydrolases"/>
    <property type="match status" value="2"/>
</dbReference>
<keyword evidence="5" id="KW-0547">Nucleotide-binding</keyword>
<dbReference type="PANTHER" id="PTHR43790:SF9">
    <property type="entry name" value="GALACTOFURANOSE TRANSPORTER ATP-BINDING PROTEIN YTFR"/>
    <property type="match status" value="1"/>
</dbReference>
<reference evidence="8" key="1">
    <citation type="journal article" date="2014" name="Int. J. Syst. Evol. Microbiol.">
        <title>Complete genome sequence of Corynebacterium casei LMG S-19264T (=DSM 44701T), isolated from a smear-ripened cheese.</title>
        <authorList>
            <consortium name="US DOE Joint Genome Institute (JGI-PGF)"/>
            <person name="Walter F."/>
            <person name="Albersmeier A."/>
            <person name="Kalinowski J."/>
            <person name="Ruckert C."/>
        </authorList>
    </citation>
    <scope>NUCLEOTIDE SEQUENCE</scope>
    <source>
        <strain evidence="8">CGMCC 1.12919</strain>
    </source>
</reference>
<keyword evidence="2" id="KW-0813">Transport</keyword>
<dbReference type="PROSITE" id="PS00211">
    <property type="entry name" value="ABC_TRANSPORTER_1"/>
    <property type="match status" value="1"/>
</dbReference>
<evidence type="ECO:0000313" key="9">
    <source>
        <dbReference type="Proteomes" id="UP000637002"/>
    </source>
</evidence>
<proteinExistence type="inferred from homology"/>
<dbReference type="SMART" id="SM00382">
    <property type="entry name" value="AAA"/>
    <property type="match status" value="2"/>
</dbReference>
<sequence length="525" mass="56336">MNEMIIAAGAAQPAAAAAKGTGKVPVLSVTRASKIYGGVHAIEDVDFDVHAGEVHALVGENGAGKSTLCKAIAGAIQLTSGEIALDGAPAHFERPADALAAGINMVYQETSLVPTMTVAQNLELGNEPLITRFRSLNIQAQQLLQSLNFHVEPTAMVATLGTAKRQMVEIARAVRHKARLIIFDEPTASLTPEEILHFFHLVEDLRARGVAIIYISHALEESLKISDRITVLRDGKLVITAPTKDMTREELVRHMVGRDISRTHYAKHATAAPAASAPPVLREKVLEVENVTMGTAVKNMSFSLYAGEVVGVAGLIGSGRTEIAKVIAGALKRNLINGGMIYLRGKPVRYRVPRQAIDDGIVYITEDRKLDGFFETMAIDDNMYVGKLATKAGRTFLLSGAVRKSLAADLIARLRIAALDSRAKIVELSGGNQQKVVVGKALAQDPSIVIFDEPTRGVDVGAIPEIHGAIRRLADEGKAVMVISSYLPEVLSISDRILVARQGRIVAELDAATADERQIMYAAIH</sequence>
<dbReference type="InterPro" id="IPR003439">
    <property type="entry name" value="ABC_transporter-like_ATP-bd"/>
</dbReference>
<evidence type="ECO:0000256" key="4">
    <source>
        <dbReference type="ARBA" id="ARBA00022737"/>
    </source>
</evidence>
<dbReference type="AlphaFoldDB" id="A0A916TXG0"/>
<dbReference type="CDD" id="cd03216">
    <property type="entry name" value="ABC_Carb_Monos_I"/>
    <property type="match status" value="1"/>
</dbReference>
<organism evidence="8 9">
    <name type="scientific">Chelatococcus reniformis</name>
    <dbReference type="NCBI Taxonomy" id="1494448"/>
    <lineage>
        <taxon>Bacteria</taxon>
        <taxon>Pseudomonadati</taxon>
        <taxon>Pseudomonadota</taxon>
        <taxon>Alphaproteobacteria</taxon>
        <taxon>Hyphomicrobiales</taxon>
        <taxon>Chelatococcaceae</taxon>
        <taxon>Chelatococcus</taxon>
    </lineage>
</organism>
<dbReference type="EMBL" id="BMGG01000001">
    <property type="protein sequence ID" value="GGC48143.1"/>
    <property type="molecule type" value="Genomic_DNA"/>
</dbReference>
<dbReference type="InterPro" id="IPR050107">
    <property type="entry name" value="ABC_carbohydrate_import_ATPase"/>
</dbReference>